<gene>
    <name evidence="3" type="ORF">HINF_LOCUS40192</name>
    <name evidence="4" type="ORF">HINF_LOCUS8447</name>
</gene>
<reference evidence="3" key="1">
    <citation type="submission" date="2023-06" db="EMBL/GenBank/DDBJ databases">
        <authorList>
            <person name="Kurt Z."/>
        </authorList>
    </citation>
    <scope>NUCLEOTIDE SEQUENCE</scope>
</reference>
<dbReference type="PANTHER" id="PTHR47566">
    <property type="match status" value="1"/>
</dbReference>
<name>A0AA86QG30_9EUKA</name>
<dbReference type="InterPro" id="IPR052574">
    <property type="entry name" value="CDIRP"/>
</dbReference>
<protein>
    <submittedName>
        <fullName evidence="3">Uncharacterized protein</fullName>
    </submittedName>
</protein>
<organism evidence="3">
    <name type="scientific">Hexamita inflata</name>
    <dbReference type="NCBI Taxonomy" id="28002"/>
    <lineage>
        <taxon>Eukaryota</taxon>
        <taxon>Metamonada</taxon>
        <taxon>Diplomonadida</taxon>
        <taxon>Hexamitidae</taxon>
        <taxon>Hexamitinae</taxon>
        <taxon>Hexamita</taxon>
    </lineage>
</organism>
<dbReference type="PANTHER" id="PTHR47566:SF1">
    <property type="entry name" value="PROTEIN NUD1"/>
    <property type="match status" value="1"/>
</dbReference>
<keyword evidence="5" id="KW-1185">Reference proteome</keyword>
<evidence type="ECO:0000256" key="2">
    <source>
        <dbReference type="ARBA" id="ARBA00022737"/>
    </source>
</evidence>
<dbReference type="InterPro" id="IPR032675">
    <property type="entry name" value="LRR_dom_sf"/>
</dbReference>
<sequence length="338" mass="39258">MQKIQQDSMYALINDVVLQHKTELTISSYYDFDMQNLQSLVQLTKLEIQHQKLNNFQLISKLINLEYLNMSRNYKHGSFDVVDITPLQYLVKLTYLNLDDCACFDSLQSISTLITLKVLNLSDNSIFNINPLKNLTNLTNLNLNNNNIIHISPLKKLVALQKLNLSYNRALLDITPLQYLTKLIELDLERCDIYEISALRPLVNLKTLRLGQNQIVILFPLLSLKQSGLENYGCTYTNKISEQSIHNQNLDLDFRFRYDDQRFPTEEDIVLANKMHIVDTTNILLRTRNSNQKNKTKTIQENRQKVNTIMQNLEQNYSLFSSNLAAAMQYLNVSESQQ</sequence>
<evidence type="ECO:0000313" key="3">
    <source>
        <dbReference type="EMBL" id="CAI9952547.1"/>
    </source>
</evidence>
<evidence type="ECO:0000313" key="5">
    <source>
        <dbReference type="Proteomes" id="UP001642409"/>
    </source>
</evidence>
<dbReference type="EMBL" id="CATOUU010000834">
    <property type="protein sequence ID" value="CAI9952547.1"/>
    <property type="molecule type" value="Genomic_DNA"/>
</dbReference>
<dbReference type="PROSITE" id="PS51450">
    <property type="entry name" value="LRR"/>
    <property type="match status" value="4"/>
</dbReference>
<dbReference type="Proteomes" id="UP001642409">
    <property type="component" value="Unassembled WGS sequence"/>
</dbReference>
<evidence type="ECO:0000256" key="1">
    <source>
        <dbReference type="ARBA" id="ARBA00022614"/>
    </source>
</evidence>
<dbReference type="SUPFAM" id="SSF52058">
    <property type="entry name" value="L domain-like"/>
    <property type="match status" value="1"/>
</dbReference>
<keyword evidence="2" id="KW-0677">Repeat</keyword>
<dbReference type="EMBL" id="CAXDID020000018">
    <property type="protein sequence ID" value="CAL5984986.1"/>
    <property type="molecule type" value="Genomic_DNA"/>
</dbReference>
<accession>A0AA86QG30</accession>
<proteinExistence type="predicted"/>
<dbReference type="GO" id="GO:0035591">
    <property type="term" value="F:signaling adaptor activity"/>
    <property type="evidence" value="ECO:0007669"/>
    <property type="project" value="TreeGrafter"/>
</dbReference>
<dbReference type="InterPro" id="IPR001611">
    <property type="entry name" value="Leu-rich_rpt"/>
</dbReference>
<dbReference type="Gene3D" id="3.80.10.10">
    <property type="entry name" value="Ribonuclease Inhibitor"/>
    <property type="match status" value="1"/>
</dbReference>
<evidence type="ECO:0000313" key="4">
    <source>
        <dbReference type="EMBL" id="CAL5984986.1"/>
    </source>
</evidence>
<keyword evidence="1" id="KW-0433">Leucine-rich repeat</keyword>
<dbReference type="AlphaFoldDB" id="A0AA86QG30"/>
<reference evidence="4 5" key="2">
    <citation type="submission" date="2024-07" db="EMBL/GenBank/DDBJ databases">
        <authorList>
            <person name="Akdeniz Z."/>
        </authorList>
    </citation>
    <scope>NUCLEOTIDE SEQUENCE [LARGE SCALE GENOMIC DNA]</scope>
</reference>
<comment type="caution">
    <text evidence="3">The sequence shown here is derived from an EMBL/GenBank/DDBJ whole genome shotgun (WGS) entry which is preliminary data.</text>
</comment>